<keyword evidence="4 10" id="KW-0678">Repressor</keyword>
<keyword evidence="13" id="KW-1185">Reference proteome</keyword>
<dbReference type="InterPro" id="IPR053793">
    <property type="entry name" value="PB1-like"/>
</dbReference>
<sequence length="194" mass="21773">MSSQSLSSIHSSEADAVDCNLKETELTLGLPGTKTATKRPFSDTVHLHHLPNSLSKSKFPTPKEQMVGWPPVRASRKNAMKSCKFVKVAVDGAPYLRKVDLEMYDSYEHLMRDLETMFCGLAIHNHLMNERKLMESGNGIEYMPTYEDRDGDWMLVGDVPWKMFVESCKRIRLMISSEAIGLGPRSSSKCSGSI</sequence>
<evidence type="ECO:0000256" key="5">
    <source>
        <dbReference type="ARBA" id="ARBA00023015"/>
    </source>
</evidence>
<protein>
    <recommendedName>
        <fullName evidence="10">Auxin-induced protein</fullName>
    </recommendedName>
</protein>
<dbReference type="EMBL" id="OY731402">
    <property type="protein sequence ID" value="CAJ1955168.1"/>
    <property type="molecule type" value="Genomic_DNA"/>
</dbReference>
<evidence type="ECO:0000259" key="11">
    <source>
        <dbReference type="PROSITE" id="PS51745"/>
    </source>
</evidence>
<evidence type="ECO:0000313" key="12">
    <source>
        <dbReference type="EMBL" id="CAJ1955168.1"/>
    </source>
</evidence>
<gene>
    <name evidence="12" type="ORF">AYBTSS11_LOCUS15984</name>
</gene>
<dbReference type="SUPFAM" id="SSF54277">
    <property type="entry name" value="CAD &amp; PB1 domains"/>
    <property type="match status" value="1"/>
</dbReference>
<evidence type="ECO:0000256" key="9">
    <source>
        <dbReference type="ARBA" id="ARBA00025283"/>
    </source>
</evidence>
<proteinExistence type="inferred from homology"/>
<evidence type="ECO:0000256" key="3">
    <source>
        <dbReference type="ARBA" id="ARBA00011726"/>
    </source>
</evidence>
<reference evidence="12" key="1">
    <citation type="submission" date="2023-10" db="EMBL/GenBank/DDBJ databases">
        <authorList>
            <person name="Domelevo Entfellner J.-B."/>
        </authorList>
    </citation>
    <scope>NUCLEOTIDE SEQUENCE</scope>
</reference>
<dbReference type="InterPro" id="IPR003311">
    <property type="entry name" value="AUX_IAA"/>
</dbReference>
<dbReference type="InterPro" id="IPR033389">
    <property type="entry name" value="AUX/IAA_dom"/>
</dbReference>
<keyword evidence="7 10" id="KW-0539">Nucleus</keyword>
<comment type="subcellular location">
    <subcellularLocation>
        <location evidence="1 10">Nucleus</location>
    </subcellularLocation>
</comment>
<comment type="subunit">
    <text evidence="3 10">Homodimers and heterodimers.</text>
</comment>
<dbReference type="GO" id="GO:0009734">
    <property type="term" value="P:auxin-activated signaling pathway"/>
    <property type="evidence" value="ECO:0007669"/>
    <property type="project" value="UniProtKB-UniRule"/>
</dbReference>
<keyword evidence="8 10" id="KW-0927">Auxin signaling pathway</keyword>
<comment type="function">
    <text evidence="9">Aux/IAA proteins are short-lived transcriptional factors that function as repressors of early auxin response genes at low auxin concentrations. Repression is thought to result from the interaction with auxin response factors (ARFs), proteins that bind to the auxin-responsive promoter element (AuxRE). Formation of heterodimers with ARF proteins may alter their ability to modulate early auxin response genes expression.</text>
</comment>
<evidence type="ECO:0000256" key="4">
    <source>
        <dbReference type="ARBA" id="ARBA00022491"/>
    </source>
</evidence>
<dbReference type="PANTHER" id="PTHR31734:SF34">
    <property type="entry name" value="AUXIN-RESPONSIVE PROTEIN IAA15"/>
    <property type="match status" value="1"/>
</dbReference>
<evidence type="ECO:0000256" key="10">
    <source>
        <dbReference type="RuleBase" id="RU004549"/>
    </source>
</evidence>
<dbReference type="Gene3D" id="3.10.20.90">
    <property type="entry name" value="Phosphatidylinositol 3-kinase Catalytic Subunit, Chain A, domain 1"/>
    <property type="match status" value="1"/>
</dbReference>
<accession>A0AA86VDF5</accession>
<evidence type="ECO:0000256" key="1">
    <source>
        <dbReference type="ARBA" id="ARBA00004123"/>
    </source>
</evidence>
<dbReference type="PROSITE" id="PS51745">
    <property type="entry name" value="PB1"/>
    <property type="match status" value="1"/>
</dbReference>
<evidence type="ECO:0000256" key="7">
    <source>
        <dbReference type="ARBA" id="ARBA00023242"/>
    </source>
</evidence>
<organism evidence="12 13">
    <name type="scientific">Sphenostylis stenocarpa</name>
    <dbReference type="NCBI Taxonomy" id="92480"/>
    <lineage>
        <taxon>Eukaryota</taxon>
        <taxon>Viridiplantae</taxon>
        <taxon>Streptophyta</taxon>
        <taxon>Embryophyta</taxon>
        <taxon>Tracheophyta</taxon>
        <taxon>Spermatophyta</taxon>
        <taxon>Magnoliopsida</taxon>
        <taxon>eudicotyledons</taxon>
        <taxon>Gunneridae</taxon>
        <taxon>Pentapetalae</taxon>
        <taxon>rosids</taxon>
        <taxon>fabids</taxon>
        <taxon>Fabales</taxon>
        <taxon>Fabaceae</taxon>
        <taxon>Papilionoideae</taxon>
        <taxon>50 kb inversion clade</taxon>
        <taxon>NPAAA clade</taxon>
        <taxon>indigoferoid/millettioid clade</taxon>
        <taxon>Phaseoleae</taxon>
        <taxon>Sphenostylis</taxon>
    </lineage>
</organism>
<dbReference type="AlphaFoldDB" id="A0AA86VDF5"/>
<evidence type="ECO:0000256" key="6">
    <source>
        <dbReference type="ARBA" id="ARBA00023163"/>
    </source>
</evidence>
<dbReference type="GO" id="GO:0005634">
    <property type="term" value="C:nucleus"/>
    <property type="evidence" value="ECO:0007669"/>
    <property type="project" value="UniProtKB-SubCell"/>
</dbReference>
<dbReference type="Proteomes" id="UP001189624">
    <property type="component" value="Chromosome 5"/>
</dbReference>
<dbReference type="Pfam" id="PF02309">
    <property type="entry name" value="AUX_IAA"/>
    <property type="match status" value="1"/>
</dbReference>
<name>A0AA86VDF5_9FABA</name>
<dbReference type="PANTHER" id="PTHR31734">
    <property type="entry name" value="AUXIN-RESPONSIVE PROTEIN IAA17"/>
    <property type="match status" value="1"/>
</dbReference>
<evidence type="ECO:0000256" key="8">
    <source>
        <dbReference type="ARBA" id="ARBA00023294"/>
    </source>
</evidence>
<keyword evidence="5 10" id="KW-0805">Transcription regulation</keyword>
<dbReference type="Gramene" id="rna-AYBTSS11_LOCUS15984">
    <property type="protein sequence ID" value="CAJ1955168.1"/>
    <property type="gene ID" value="gene-AYBTSS11_LOCUS15984"/>
</dbReference>
<keyword evidence="6 10" id="KW-0804">Transcription</keyword>
<evidence type="ECO:0000256" key="2">
    <source>
        <dbReference type="ARBA" id="ARBA00006728"/>
    </source>
</evidence>
<evidence type="ECO:0000313" key="13">
    <source>
        <dbReference type="Proteomes" id="UP001189624"/>
    </source>
</evidence>
<feature type="domain" description="PB1" evidence="11">
    <location>
        <begin position="83"/>
        <end position="178"/>
    </location>
</feature>
<dbReference type="GO" id="GO:0006355">
    <property type="term" value="P:regulation of DNA-templated transcription"/>
    <property type="evidence" value="ECO:0007669"/>
    <property type="project" value="InterPro"/>
</dbReference>
<comment type="similarity">
    <text evidence="2 10">Belongs to the Aux/IAA family.</text>
</comment>
<dbReference type="FunFam" id="3.10.20.90:FF:000078">
    <property type="entry name" value="Auxin-responsive protein"/>
    <property type="match status" value="1"/>
</dbReference>